<dbReference type="AlphaFoldDB" id="A0A1I2NLT9"/>
<dbReference type="PROSITE" id="PS51257">
    <property type="entry name" value="PROKAR_LIPOPROTEIN"/>
    <property type="match status" value="1"/>
</dbReference>
<evidence type="ECO:0000313" key="3">
    <source>
        <dbReference type="Proteomes" id="UP000199116"/>
    </source>
</evidence>
<dbReference type="InterPro" id="IPR021533">
    <property type="entry name" value="PepSY-like"/>
</dbReference>
<name>A0A1I2NLT9_9FLAO</name>
<gene>
    <name evidence="2" type="ORF">SAMN04488033_12327</name>
</gene>
<dbReference type="RefSeq" id="WP_083634208.1">
    <property type="nucleotide sequence ID" value="NZ_FOOH01000023.1"/>
</dbReference>
<dbReference type="Proteomes" id="UP000199116">
    <property type="component" value="Unassembled WGS sequence"/>
</dbReference>
<dbReference type="Gene3D" id="3.10.450.360">
    <property type="match status" value="1"/>
</dbReference>
<keyword evidence="3" id="KW-1185">Reference proteome</keyword>
<accession>A0A1I2NLT9</accession>
<dbReference type="EMBL" id="FOOH01000023">
    <property type="protein sequence ID" value="SFG04802.1"/>
    <property type="molecule type" value="Genomic_DNA"/>
</dbReference>
<reference evidence="3" key="1">
    <citation type="submission" date="2016-10" db="EMBL/GenBank/DDBJ databases">
        <authorList>
            <person name="Varghese N."/>
            <person name="Submissions S."/>
        </authorList>
    </citation>
    <scope>NUCLEOTIDE SEQUENCE [LARGE SCALE GENOMIC DNA]</scope>
    <source>
        <strain evidence="3">DSM 23515</strain>
    </source>
</reference>
<proteinExistence type="predicted"/>
<evidence type="ECO:0000313" key="2">
    <source>
        <dbReference type="EMBL" id="SFG04802.1"/>
    </source>
</evidence>
<evidence type="ECO:0000259" key="1">
    <source>
        <dbReference type="Pfam" id="PF11396"/>
    </source>
</evidence>
<organism evidence="2 3">
    <name type="scientific">Salegentibacter agarivorans</name>
    <dbReference type="NCBI Taxonomy" id="345907"/>
    <lineage>
        <taxon>Bacteria</taxon>
        <taxon>Pseudomonadati</taxon>
        <taxon>Bacteroidota</taxon>
        <taxon>Flavobacteriia</taxon>
        <taxon>Flavobacteriales</taxon>
        <taxon>Flavobacteriaceae</taxon>
        <taxon>Salegentibacter</taxon>
    </lineage>
</organism>
<sequence length="147" mass="16901">MKKSIFLILAIAMGFTACEDDDMRNSEIPSVVLNGFTEQFPDAKGVEWEKKADIYEAEFDIDNVDHEAILNTEGSLLKYKYDIVYEELPEAIKTTITTDYDKTKVDEVELLKISENTYYQVEFDEEPTDTKIIFEETGAVNTEVTTW</sequence>
<feature type="domain" description="Putative beta-lactamase-inhibitor-like PepSY-like" evidence="1">
    <location>
        <begin position="80"/>
        <end position="140"/>
    </location>
</feature>
<protein>
    <submittedName>
        <fullName evidence="2">Putative beta-lactamase-inhibitor-like, PepSY-like</fullName>
    </submittedName>
</protein>
<feature type="domain" description="Putative beta-lactamase-inhibitor-like PepSY-like" evidence="1">
    <location>
        <begin position="18"/>
        <end position="77"/>
    </location>
</feature>
<dbReference type="Pfam" id="PF11396">
    <property type="entry name" value="PepSY_like"/>
    <property type="match status" value="2"/>
</dbReference>
<dbReference type="SUPFAM" id="SSF160574">
    <property type="entry name" value="BT0923-like"/>
    <property type="match status" value="1"/>
</dbReference>